<name>A0A6J6QDQ1_9ZZZZ</name>
<sequence length="327" mass="36571">MLRVFANATVTNAPYGGANSFLRALYAALRERGVRLTHDVNEHVDVALLNALTDGLTAATAQTLNARGIPVVHRRVGYAVSGSPEMRAVHDGVVEGDRQQLAFDPYVRRVIFQSAYSAEVFRSSGFTGNATIIHNGTDSRIFGLYDRRLPLRRPRRRAFWDGNETFHFAITSWSKDERKGFAYFRQFDEELRELPNVSVTYMGRVPDGLSFDRIAVHAPRPARDLGRFLRQCHGFLAFSEKETCSNALLEGINSGLQVIYLDSGANAELAENYGVRFEGSLTDAVSALLSGYEERRARSREHPFDIGPVAERYLEVFRHAIEEGPVA</sequence>
<dbReference type="Gene3D" id="3.40.50.2000">
    <property type="entry name" value="Glycogen Phosphorylase B"/>
    <property type="match status" value="2"/>
</dbReference>
<gene>
    <name evidence="1" type="ORF">UFOPK2399_01929</name>
</gene>
<dbReference type="SUPFAM" id="SSF53756">
    <property type="entry name" value="UDP-Glycosyltransferase/glycogen phosphorylase"/>
    <property type="match status" value="1"/>
</dbReference>
<protein>
    <submittedName>
        <fullName evidence="1">Unannotated protein</fullName>
    </submittedName>
</protein>
<dbReference type="EMBL" id="CAEZXP010000010">
    <property type="protein sequence ID" value="CAB4709900.1"/>
    <property type="molecule type" value="Genomic_DNA"/>
</dbReference>
<evidence type="ECO:0000313" key="1">
    <source>
        <dbReference type="EMBL" id="CAB4709900.1"/>
    </source>
</evidence>
<accession>A0A6J6QDQ1</accession>
<organism evidence="1">
    <name type="scientific">freshwater metagenome</name>
    <dbReference type="NCBI Taxonomy" id="449393"/>
    <lineage>
        <taxon>unclassified sequences</taxon>
        <taxon>metagenomes</taxon>
        <taxon>ecological metagenomes</taxon>
    </lineage>
</organism>
<dbReference type="AlphaFoldDB" id="A0A6J6QDQ1"/>
<reference evidence="1" key="1">
    <citation type="submission" date="2020-05" db="EMBL/GenBank/DDBJ databases">
        <authorList>
            <person name="Chiriac C."/>
            <person name="Salcher M."/>
            <person name="Ghai R."/>
            <person name="Kavagutti S V."/>
        </authorList>
    </citation>
    <scope>NUCLEOTIDE SEQUENCE</scope>
</reference>
<proteinExistence type="predicted"/>